<dbReference type="PANTHER" id="PTHR48112">
    <property type="entry name" value="HIGH MOBILITY GROUP PROTEIN DSP1"/>
    <property type="match status" value="1"/>
</dbReference>
<dbReference type="PANTHER" id="PTHR48112:SF22">
    <property type="entry name" value="MITOCHONDRIAL TRANSCRIPTION FACTOR A, ISOFORM B"/>
    <property type="match status" value="1"/>
</dbReference>
<feature type="region of interest" description="Disordered" evidence="3">
    <location>
        <begin position="300"/>
        <end position="368"/>
    </location>
</feature>
<dbReference type="HOGENOM" id="CLU_020994_0_0_1"/>
<evidence type="ECO:0000256" key="2">
    <source>
        <dbReference type="PROSITE-ProRule" id="PRU00267"/>
    </source>
</evidence>
<evidence type="ECO:0000256" key="1">
    <source>
        <dbReference type="ARBA" id="ARBA00023125"/>
    </source>
</evidence>
<feature type="region of interest" description="Disordered" evidence="3">
    <location>
        <begin position="564"/>
        <end position="589"/>
    </location>
</feature>
<keyword evidence="6" id="KW-1185">Reference proteome</keyword>
<feature type="region of interest" description="Disordered" evidence="3">
    <location>
        <begin position="447"/>
        <end position="472"/>
    </location>
</feature>
<dbReference type="SUPFAM" id="SSF47095">
    <property type="entry name" value="HMG-box"/>
    <property type="match status" value="2"/>
</dbReference>
<evidence type="ECO:0000256" key="3">
    <source>
        <dbReference type="SAM" id="MobiDB-lite"/>
    </source>
</evidence>
<dbReference type="Pfam" id="PF00505">
    <property type="entry name" value="HMG_box"/>
    <property type="match status" value="2"/>
</dbReference>
<evidence type="ECO:0000259" key="4">
    <source>
        <dbReference type="PROSITE" id="PS50118"/>
    </source>
</evidence>
<sequence>MGPRRCLLTPLPLLSHRLLPLPARAKSLLSPPNHHLQLPACRPFTAYHFRATTRPMNQFTFTLQTFPMLEPDPPDLAEPAGASSFVDYAIFDAPPVTTQQPSQLYWYPPASYAYGSYSLEAAYSDAAPGDISPDLNWPSNTSMYSMPEQFQQSFDDLPSLESNYCFSPASVAPDVPFSPYESNYSMQFTPTISHTSIPGARDTIPFPIHAEGGTFAPSTPTPIPHSPPTPTPSAMPMFGSSASSAPSCLFETRVPPPLASRSRCTSPATNIRPSASFFIPRSPPPFFNYTATFERRPSPIPGQLRWMSSGTGALAPVPPSPAKPAESAPTAIKESSEDEGKKRRRRSTDSGKDKERASHAKSLLHPPKQAPSTWQIFFTDQLRWYKDRYPNEKLNVAQVAKEVNQVYKNLAPEEMEVYKQRAQAAKEEYERQLAAWKRTLTPADVKAENQFRTAQRKAGKSKRGNLKDPNAPKKPLSAYFMFLQMIRSDPEMVREVFGDEESTTKQSVLAAVKWRSLTDAEKKPFLAQAEKEKLEYEVARQEYEEITSGVISLSGFFAPQLNDTYTLETSNDQSTEEESDGAAGHSSRL</sequence>
<feature type="compositionally biased region" description="Polar residues" evidence="3">
    <location>
        <begin position="564"/>
        <end position="573"/>
    </location>
</feature>
<feature type="compositionally biased region" description="Basic residues" evidence="3">
    <location>
        <begin position="454"/>
        <end position="464"/>
    </location>
</feature>
<feature type="compositionally biased region" description="Basic and acidic residues" evidence="3">
    <location>
        <begin position="334"/>
        <end position="358"/>
    </location>
</feature>
<dbReference type="GO" id="GO:0003677">
    <property type="term" value="F:DNA binding"/>
    <property type="evidence" value="ECO:0007669"/>
    <property type="project" value="UniProtKB-UniRule"/>
</dbReference>
<name>A0A067MAK5_BOTB1</name>
<dbReference type="SMART" id="SM00398">
    <property type="entry name" value="HMG"/>
    <property type="match status" value="2"/>
</dbReference>
<evidence type="ECO:0000313" key="5">
    <source>
        <dbReference type="EMBL" id="KDQ08857.1"/>
    </source>
</evidence>
<dbReference type="Gene3D" id="1.10.30.10">
    <property type="entry name" value="High mobility group box domain"/>
    <property type="match status" value="2"/>
</dbReference>
<feature type="domain" description="HMG box" evidence="4">
    <location>
        <begin position="367"/>
        <end position="437"/>
    </location>
</feature>
<feature type="domain" description="HMG box" evidence="4">
    <location>
        <begin position="472"/>
        <end position="544"/>
    </location>
</feature>
<dbReference type="GO" id="GO:0005634">
    <property type="term" value="C:nucleus"/>
    <property type="evidence" value="ECO:0007669"/>
    <property type="project" value="UniProtKB-UniRule"/>
</dbReference>
<dbReference type="EMBL" id="KL198085">
    <property type="protein sequence ID" value="KDQ08857.1"/>
    <property type="molecule type" value="Genomic_DNA"/>
</dbReference>
<organism evidence="5 6">
    <name type="scientific">Botryobasidium botryosum (strain FD-172 SS1)</name>
    <dbReference type="NCBI Taxonomy" id="930990"/>
    <lineage>
        <taxon>Eukaryota</taxon>
        <taxon>Fungi</taxon>
        <taxon>Dikarya</taxon>
        <taxon>Basidiomycota</taxon>
        <taxon>Agaricomycotina</taxon>
        <taxon>Agaricomycetes</taxon>
        <taxon>Cantharellales</taxon>
        <taxon>Botryobasidiaceae</taxon>
        <taxon>Botryobasidium</taxon>
    </lineage>
</organism>
<dbReference type="OrthoDB" id="5550281at2759"/>
<dbReference type="InterPro" id="IPR009071">
    <property type="entry name" value="HMG_box_dom"/>
</dbReference>
<dbReference type="Proteomes" id="UP000027195">
    <property type="component" value="Unassembled WGS sequence"/>
</dbReference>
<keyword evidence="2" id="KW-0539">Nucleus</keyword>
<dbReference type="AlphaFoldDB" id="A0A067MAK5"/>
<accession>A0A067MAK5</accession>
<keyword evidence="1 2" id="KW-0238">DNA-binding</keyword>
<evidence type="ECO:0000313" key="6">
    <source>
        <dbReference type="Proteomes" id="UP000027195"/>
    </source>
</evidence>
<feature type="DNA-binding region" description="HMG box" evidence="2">
    <location>
        <begin position="367"/>
        <end position="437"/>
    </location>
</feature>
<dbReference type="PROSITE" id="PS50118">
    <property type="entry name" value="HMG_BOX_2"/>
    <property type="match status" value="2"/>
</dbReference>
<proteinExistence type="predicted"/>
<dbReference type="InterPro" id="IPR036910">
    <property type="entry name" value="HMG_box_dom_sf"/>
</dbReference>
<dbReference type="InterPro" id="IPR050342">
    <property type="entry name" value="HMGB"/>
</dbReference>
<feature type="DNA-binding region" description="HMG box" evidence="2">
    <location>
        <begin position="472"/>
        <end position="544"/>
    </location>
</feature>
<reference evidence="6" key="1">
    <citation type="journal article" date="2014" name="Proc. Natl. Acad. Sci. U.S.A.">
        <title>Extensive sampling of basidiomycete genomes demonstrates inadequacy of the white-rot/brown-rot paradigm for wood decay fungi.</title>
        <authorList>
            <person name="Riley R."/>
            <person name="Salamov A.A."/>
            <person name="Brown D.W."/>
            <person name="Nagy L.G."/>
            <person name="Floudas D."/>
            <person name="Held B.W."/>
            <person name="Levasseur A."/>
            <person name="Lombard V."/>
            <person name="Morin E."/>
            <person name="Otillar R."/>
            <person name="Lindquist E.A."/>
            <person name="Sun H."/>
            <person name="LaButti K.M."/>
            <person name="Schmutz J."/>
            <person name="Jabbour D."/>
            <person name="Luo H."/>
            <person name="Baker S.E."/>
            <person name="Pisabarro A.G."/>
            <person name="Walton J.D."/>
            <person name="Blanchette R.A."/>
            <person name="Henrissat B."/>
            <person name="Martin F."/>
            <person name="Cullen D."/>
            <person name="Hibbett D.S."/>
            <person name="Grigoriev I.V."/>
        </authorList>
    </citation>
    <scope>NUCLEOTIDE SEQUENCE [LARGE SCALE GENOMIC DNA]</scope>
    <source>
        <strain evidence="6">FD-172 SS1</strain>
    </source>
</reference>
<gene>
    <name evidence="5" type="ORF">BOTBODRAFT_37556</name>
</gene>
<protein>
    <recommendedName>
        <fullName evidence="4">HMG box domain-containing protein</fullName>
    </recommendedName>
</protein>
<dbReference type="InParanoid" id="A0A067MAK5"/>
<dbReference type="STRING" id="930990.A0A067MAK5"/>